<comment type="caution">
    <text evidence="2">The sequence shown here is derived from an EMBL/GenBank/DDBJ whole genome shotgun (WGS) entry which is preliminary data.</text>
</comment>
<reference evidence="2 3" key="1">
    <citation type="journal article" date="2019" name="Commun. Biol.">
        <title>The bagworm genome reveals a unique fibroin gene that provides high tensile strength.</title>
        <authorList>
            <person name="Kono N."/>
            <person name="Nakamura H."/>
            <person name="Ohtoshi R."/>
            <person name="Tomita M."/>
            <person name="Numata K."/>
            <person name="Arakawa K."/>
        </authorList>
    </citation>
    <scope>NUCLEOTIDE SEQUENCE [LARGE SCALE GENOMIC DNA]</scope>
</reference>
<feature type="region of interest" description="Disordered" evidence="1">
    <location>
        <begin position="59"/>
        <end position="80"/>
    </location>
</feature>
<protein>
    <submittedName>
        <fullName evidence="2">Uncharacterized protein</fullName>
    </submittedName>
</protein>
<name>A0A4C1TDR4_EUMVA</name>
<keyword evidence="3" id="KW-1185">Reference proteome</keyword>
<organism evidence="2 3">
    <name type="scientific">Eumeta variegata</name>
    <name type="common">Bagworm moth</name>
    <name type="synonym">Eumeta japonica</name>
    <dbReference type="NCBI Taxonomy" id="151549"/>
    <lineage>
        <taxon>Eukaryota</taxon>
        <taxon>Metazoa</taxon>
        <taxon>Ecdysozoa</taxon>
        <taxon>Arthropoda</taxon>
        <taxon>Hexapoda</taxon>
        <taxon>Insecta</taxon>
        <taxon>Pterygota</taxon>
        <taxon>Neoptera</taxon>
        <taxon>Endopterygota</taxon>
        <taxon>Lepidoptera</taxon>
        <taxon>Glossata</taxon>
        <taxon>Ditrysia</taxon>
        <taxon>Tineoidea</taxon>
        <taxon>Psychidae</taxon>
        <taxon>Oiketicinae</taxon>
        <taxon>Eumeta</taxon>
    </lineage>
</organism>
<sequence>MRILYGSRLDRCLWSLAEEELPESLVPALRHRPEAPRRLAEHTHFTPHEIKLIYRGFKQARAPRRPRRPRRARRAAAPPPAALRSHLSLLCFWIPIKIYIDRLSKKLGVCT</sequence>
<accession>A0A4C1TDR4</accession>
<dbReference type="EMBL" id="BGZK01000046">
    <property type="protein sequence ID" value="GBP11441.1"/>
    <property type="molecule type" value="Genomic_DNA"/>
</dbReference>
<dbReference type="AlphaFoldDB" id="A0A4C1TDR4"/>
<dbReference type="Proteomes" id="UP000299102">
    <property type="component" value="Unassembled WGS sequence"/>
</dbReference>
<evidence type="ECO:0000313" key="2">
    <source>
        <dbReference type="EMBL" id="GBP11441.1"/>
    </source>
</evidence>
<gene>
    <name evidence="2" type="ORF">EVAR_92942_1</name>
</gene>
<evidence type="ECO:0000313" key="3">
    <source>
        <dbReference type="Proteomes" id="UP000299102"/>
    </source>
</evidence>
<dbReference type="OrthoDB" id="7486607at2759"/>
<proteinExistence type="predicted"/>
<feature type="compositionally biased region" description="Basic residues" evidence="1">
    <location>
        <begin position="61"/>
        <end position="74"/>
    </location>
</feature>
<evidence type="ECO:0000256" key="1">
    <source>
        <dbReference type="SAM" id="MobiDB-lite"/>
    </source>
</evidence>